<protein>
    <submittedName>
        <fullName evidence="5">PucR family transcriptional regulator ligand-binding domain-containing protein</fullName>
    </submittedName>
</protein>
<comment type="similarity">
    <text evidence="1">Belongs to the CdaR family.</text>
</comment>
<dbReference type="EMBL" id="JADKPN010000010">
    <property type="protein sequence ID" value="MBF4764652.1"/>
    <property type="molecule type" value="Genomic_DNA"/>
</dbReference>
<evidence type="ECO:0000259" key="4">
    <source>
        <dbReference type="Pfam" id="PF17853"/>
    </source>
</evidence>
<organism evidence="5 6">
    <name type="scientific">Nocardioides islandensis</name>
    <dbReference type="NCBI Taxonomy" id="433663"/>
    <lineage>
        <taxon>Bacteria</taxon>
        <taxon>Bacillati</taxon>
        <taxon>Actinomycetota</taxon>
        <taxon>Actinomycetes</taxon>
        <taxon>Propionibacteriales</taxon>
        <taxon>Nocardioidaceae</taxon>
        <taxon>Nocardioides</taxon>
    </lineage>
</organism>
<evidence type="ECO:0000256" key="1">
    <source>
        <dbReference type="ARBA" id="ARBA00006754"/>
    </source>
</evidence>
<evidence type="ECO:0000313" key="6">
    <source>
        <dbReference type="Proteomes" id="UP000640489"/>
    </source>
</evidence>
<accession>A0A930YF86</accession>
<dbReference type="Pfam" id="PF07905">
    <property type="entry name" value="PucR"/>
    <property type="match status" value="1"/>
</dbReference>
<dbReference type="Pfam" id="PF13556">
    <property type="entry name" value="HTH_30"/>
    <property type="match status" value="1"/>
</dbReference>
<sequence>MPAVRSADPEVLAGADLLDQPVRWVHTTELADIGPLLRGGDLVLTTGIALPDHTEGLARFASSLAESGAAGLLVELGRRWSALPQELVAHCEERGLPLVALRREVRFAAVAQAVGERLIADQLAELRAAERVHDTFTELSIGEAGPAEILAAAQRLSGSAVVLEDEQHRIVDYLVGPADDGFVEDWERRSRTVRTTGRTGWDPSTGWLVTRVGRPERGWGRLVIAAPAGASAGLTAVAERAAAALAMHRLHDRTRDGQTRRVHHELLAALLADPTDEETRRRVEIAGLPAGRQLVGVALRPPRPAQLDDLVAACLRAAEVTHAPLLASVFESEVRGLVALPPRADAVRFVDRWAREVAGRVPAVVAAGTPATGLASADRTLQEASQVLAALPALPTADAVGGVRRLEDVHVRGLLTLLADDPRVAAFVDRELSALRAEPELFRTLRALVEHPGSKAAAAAALHVSRPVLYDRIAKIERLLSVSLDDAEVRTSLHVALLAEEV</sequence>
<dbReference type="PANTHER" id="PTHR33744:SF1">
    <property type="entry name" value="DNA-BINDING TRANSCRIPTIONAL ACTIVATOR ADER"/>
    <property type="match status" value="1"/>
</dbReference>
<dbReference type="InterPro" id="IPR042070">
    <property type="entry name" value="PucR_C-HTH_sf"/>
</dbReference>
<feature type="domain" description="CdaR GGDEF-like" evidence="4">
    <location>
        <begin position="275"/>
        <end position="389"/>
    </location>
</feature>
<dbReference type="InterPro" id="IPR041522">
    <property type="entry name" value="CdaR_GGDEF"/>
</dbReference>
<dbReference type="Proteomes" id="UP000640489">
    <property type="component" value="Unassembled WGS sequence"/>
</dbReference>
<dbReference type="InterPro" id="IPR012914">
    <property type="entry name" value="PucR_dom"/>
</dbReference>
<reference evidence="5" key="1">
    <citation type="submission" date="2020-11" db="EMBL/GenBank/DDBJ databases">
        <title>Nocardioides sp. nov., isolated from Soil of Cynanchum wilfordii Hemsley rhizosphere.</title>
        <authorList>
            <person name="Lee J.-S."/>
            <person name="Suh M.K."/>
            <person name="Kim J.-S."/>
        </authorList>
    </citation>
    <scope>NUCLEOTIDE SEQUENCE</scope>
    <source>
        <strain evidence="5">KCTC 19275</strain>
    </source>
</reference>
<feature type="domain" description="PucR C-terminal helix-turn-helix" evidence="3">
    <location>
        <begin position="441"/>
        <end position="499"/>
    </location>
</feature>
<dbReference type="Gene3D" id="1.10.10.2840">
    <property type="entry name" value="PucR C-terminal helix-turn-helix domain"/>
    <property type="match status" value="1"/>
</dbReference>
<keyword evidence="6" id="KW-1185">Reference proteome</keyword>
<dbReference type="InterPro" id="IPR051448">
    <property type="entry name" value="CdaR-like_regulators"/>
</dbReference>
<name>A0A930YF86_9ACTN</name>
<gene>
    <name evidence="5" type="ORF">ISU07_16090</name>
</gene>
<dbReference type="InterPro" id="IPR025736">
    <property type="entry name" value="PucR_C-HTH_dom"/>
</dbReference>
<dbReference type="AlphaFoldDB" id="A0A930YF86"/>
<evidence type="ECO:0000259" key="3">
    <source>
        <dbReference type="Pfam" id="PF13556"/>
    </source>
</evidence>
<dbReference type="PANTHER" id="PTHR33744">
    <property type="entry name" value="CARBOHYDRATE DIACID REGULATOR"/>
    <property type="match status" value="1"/>
</dbReference>
<evidence type="ECO:0000259" key="2">
    <source>
        <dbReference type="Pfam" id="PF07905"/>
    </source>
</evidence>
<dbReference type="Pfam" id="PF17853">
    <property type="entry name" value="GGDEF_2"/>
    <property type="match status" value="1"/>
</dbReference>
<proteinExistence type="inferred from homology"/>
<feature type="domain" description="Purine catabolism PurC-like" evidence="2">
    <location>
        <begin position="7"/>
        <end position="117"/>
    </location>
</feature>
<comment type="caution">
    <text evidence="5">The sequence shown here is derived from an EMBL/GenBank/DDBJ whole genome shotgun (WGS) entry which is preliminary data.</text>
</comment>
<evidence type="ECO:0000313" key="5">
    <source>
        <dbReference type="EMBL" id="MBF4764652.1"/>
    </source>
</evidence>